<dbReference type="PANTHER" id="PTHR43808:SF17">
    <property type="entry name" value="PEPTIDASE M20"/>
    <property type="match status" value="1"/>
</dbReference>
<reference evidence="5 6" key="1">
    <citation type="submission" date="2018-08" db="EMBL/GenBank/DDBJ databases">
        <title>Chitinophaga sp. K20C18050901, a novel bacterium isolated from forest soil.</title>
        <authorList>
            <person name="Wang C."/>
        </authorList>
    </citation>
    <scope>NUCLEOTIDE SEQUENCE [LARGE SCALE GENOMIC DNA]</scope>
    <source>
        <strain evidence="5 6">K20C18050901</strain>
    </source>
</reference>
<dbReference type="GO" id="GO:0046872">
    <property type="term" value="F:metal ion binding"/>
    <property type="evidence" value="ECO:0007669"/>
    <property type="project" value="UniProtKB-KW"/>
</dbReference>
<keyword evidence="6" id="KW-1185">Reference proteome</keyword>
<dbReference type="SUPFAM" id="SSF55031">
    <property type="entry name" value="Bacterial exopeptidase dimerisation domain"/>
    <property type="match status" value="1"/>
</dbReference>
<evidence type="ECO:0000256" key="2">
    <source>
        <dbReference type="ARBA" id="ARBA00022801"/>
    </source>
</evidence>
<proteinExistence type="predicted"/>
<organism evidence="5 6">
    <name type="scientific">Chitinophaga silvisoli</name>
    <dbReference type="NCBI Taxonomy" id="2291814"/>
    <lineage>
        <taxon>Bacteria</taxon>
        <taxon>Pseudomonadati</taxon>
        <taxon>Bacteroidota</taxon>
        <taxon>Chitinophagia</taxon>
        <taxon>Chitinophagales</taxon>
        <taxon>Chitinophagaceae</taxon>
        <taxon>Chitinophaga</taxon>
    </lineage>
</organism>
<keyword evidence="2 5" id="KW-0378">Hydrolase</keyword>
<evidence type="ECO:0000256" key="1">
    <source>
        <dbReference type="ARBA" id="ARBA00022723"/>
    </source>
</evidence>
<accession>A0A3E1P2C4</accession>
<evidence type="ECO:0000313" key="5">
    <source>
        <dbReference type="EMBL" id="RFM34353.1"/>
    </source>
</evidence>
<feature type="domain" description="Peptidase M20 dimerisation" evidence="4">
    <location>
        <begin position="221"/>
        <end position="322"/>
    </location>
</feature>
<dbReference type="GO" id="GO:0016787">
    <property type="term" value="F:hydrolase activity"/>
    <property type="evidence" value="ECO:0007669"/>
    <property type="project" value="UniProtKB-KW"/>
</dbReference>
<dbReference type="Gene3D" id="3.40.630.10">
    <property type="entry name" value="Zn peptidases"/>
    <property type="match status" value="1"/>
</dbReference>
<evidence type="ECO:0000256" key="3">
    <source>
        <dbReference type="SAM" id="SignalP"/>
    </source>
</evidence>
<protein>
    <submittedName>
        <fullName evidence="5">M20/M25/M40 family metallo-hydrolase</fullName>
    </submittedName>
</protein>
<keyword evidence="3" id="KW-0732">Signal</keyword>
<evidence type="ECO:0000259" key="4">
    <source>
        <dbReference type="Pfam" id="PF07687"/>
    </source>
</evidence>
<dbReference type="AlphaFoldDB" id="A0A3E1P2C4"/>
<feature type="chain" id="PRO_5017674872" evidence="3">
    <location>
        <begin position="20"/>
        <end position="431"/>
    </location>
</feature>
<comment type="caution">
    <text evidence="5">The sequence shown here is derived from an EMBL/GenBank/DDBJ whole genome shotgun (WGS) entry which is preliminary data.</text>
</comment>
<sequence length="431" mass="45920">MKKIILTAALLHTVMSMYAQDRKGVADKKYLTEIKSLAEKPVVKKAFQTIVDMEPQTIANHILLTEIPAPPYKEEVRAKQYASMLKAAGADSVWTDNVGNVIALRKGKDGKKTVVLEGHMDTVFPEGTDTKVKHRGDTLAAPGIVDDTRALSVVLTVLTAMEKTGIETNANVLFIGTVGEEGQGDLRGVKNLFSDKGPGKIDTYIAIDGWMSAHVNHRGLGSHRYRITFKGPGGHSSGSFGLGNPHNALGRAIAYWCVAADSLTKAPGLRLTYNVGVIGGGTSVNSIPFESWMEVDMRSESPERVAACDQLLHAAVARALAEENKMKKSGANLTVDMKLIGDRPSGVGDTAQSLIQHMMAVITYMGDTPSLTVGSTNSNIPISKGIPAITIGTGGIGGNAHALPEWWVNDKGYKGIQQALLILLAEAGIAK</sequence>
<dbReference type="InterPro" id="IPR050072">
    <property type="entry name" value="Peptidase_M20A"/>
</dbReference>
<keyword evidence="1" id="KW-0479">Metal-binding</keyword>
<evidence type="ECO:0000313" key="6">
    <source>
        <dbReference type="Proteomes" id="UP000261174"/>
    </source>
</evidence>
<dbReference type="Pfam" id="PF01546">
    <property type="entry name" value="Peptidase_M20"/>
    <property type="match status" value="1"/>
</dbReference>
<name>A0A3E1P2C4_9BACT</name>
<dbReference type="Pfam" id="PF07687">
    <property type="entry name" value="M20_dimer"/>
    <property type="match status" value="1"/>
</dbReference>
<dbReference type="InterPro" id="IPR002933">
    <property type="entry name" value="Peptidase_M20"/>
</dbReference>
<feature type="signal peptide" evidence="3">
    <location>
        <begin position="1"/>
        <end position="19"/>
    </location>
</feature>
<dbReference type="PANTHER" id="PTHR43808">
    <property type="entry name" value="ACETYLORNITHINE DEACETYLASE"/>
    <property type="match status" value="1"/>
</dbReference>
<dbReference type="InterPro" id="IPR011650">
    <property type="entry name" value="Peptidase_M20_dimer"/>
</dbReference>
<gene>
    <name evidence="5" type="ORF">DXN04_13810</name>
</gene>
<dbReference type="SUPFAM" id="SSF53187">
    <property type="entry name" value="Zn-dependent exopeptidases"/>
    <property type="match status" value="1"/>
</dbReference>
<dbReference type="Gene3D" id="3.30.70.360">
    <property type="match status" value="1"/>
</dbReference>
<dbReference type="RefSeq" id="WP_116853938.1">
    <property type="nucleotide sequence ID" value="NZ_QTJV01000004.1"/>
</dbReference>
<dbReference type="InterPro" id="IPR036264">
    <property type="entry name" value="Bact_exopeptidase_dim_dom"/>
</dbReference>
<dbReference type="Proteomes" id="UP000261174">
    <property type="component" value="Unassembled WGS sequence"/>
</dbReference>
<dbReference type="EMBL" id="QTJV01000004">
    <property type="protein sequence ID" value="RFM34353.1"/>
    <property type="molecule type" value="Genomic_DNA"/>
</dbReference>
<dbReference type="OrthoDB" id="9783294at2"/>